<name>A0ABD8A6L3_9EURY</name>
<gene>
    <name evidence="2" type="ORF">R6Y95_06805</name>
</gene>
<evidence type="ECO:0000256" key="1">
    <source>
        <dbReference type="SAM" id="Coils"/>
    </source>
</evidence>
<evidence type="ECO:0000313" key="2">
    <source>
        <dbReference type="EMBL" id="WOX55176.1"/>
    </source>
</evidence>
<sequence length="202" mass="22601">MAKKQLFTLCILCFLTVALVCGCISDTEKKLEQATLLIESADEKIAEVEDLEWNRENLGFIKAQFAGAEVDLDEAVKVLYTIEPANDEEKRTIDACVVMCTAAKDLCNVVRTDLADGMEHMLKAEEYADRKDMTGAKSELKLAKPEFVDTRIKLQQIQAHVNGISVHDLPAEERGMLTSFKMSIDEFLHMLTELVDTLNTVV</sequence>
<feature type="coiled-coil region" evidence="1">
    <location>
        <begin position="24"/>
        <end position="51"/>
    </location>
</feature>
<accession>A0ABD8A6L3</accession>
<keyword evidence="1" id="KW-0175">Coiled coil</keyword>
<reference evidence="2 3" key="1">
    <citation type="submission" date="2023-10" db="EMBL/GenBank/DDBJ databases">
        <title>The complete genome sequence of Methanoculleus palmolei DSM 4273.</title>
        <authorList>
            <person name="Lai S.-J."/>
            <person name="You Y.-T."/>
            <person name="Chen S.-C."/>
        </authorList>
    </citation>
    <scope>NUCLEOTIDE SEQUENCE [LARGE SCALE GENOMIC DNA]</scope>
    <source>
        <strain evidence="2 3">DSM 4273</strain>
    </source>
</reference>
<keyword evidence="3" id="KW-1185">Reference proteome</keyword>
<evidence type="ECO:0000313" key="3">
    <source>
        <dbReference type="Proteomes" id="UP001626603"/>
    </source>
</evidence>
<protein>
    <submittedName>
        <fullName evidence="2">Uncharacterized protein</fullName>
    </submittedName>
</protein>
<proteinExistence type="predicted"/>
<dbReference type="Proteomes" id="UP001626603">
    <property type="component" value="Chromosome"/>
</dbReference>
<dbReference type="AlphaFoldDB" id="A0ABD8A6L3"/>
<organism evidence="2 3">
    <name type="scientific">Methanoculleus palmolei</name>
    <dbReference type="NCBI Taxonomy" id="72612"/>
    <lineage>
        <taxon>Archaea</taxon>
        <taxon>Methanobacteriati</taxon>
        <taxon>Methanobacteriota</taxon>
        <taxon>Stenosarchaea group</taxon>
        <taxon>Methanomicrobia</taxon>
        <taxon>Methanomicrobiales</taxon>
        <taxon>Methanomicrobiaceae</taxon>
        <taxon>Methanoculleus</taxon>
    </lineage>
</organism>
<dbReference type="PROSITE" id="PS51257">
    <property type="entry name" value="PROKAR_LIPOPROTEIN"/>
    <property type="match status" value="1"/>
</dbReference>
<dbReference type="EMBL" id="CP137641">
    <property type="protein sequence ID" value="WOX55176.1"/>
    <property type="molecule type" value="Genomic_DNA"/>
</dbReference>